<dbReference type="InterPro" id="IPR002477">
    <property type="entry name" value="Peptidoglycan-bd-like"/>
</dbReference>
<evidence type="ECO:0000256" key="2">
    <source>
        <dbReference type="SAM" id="Phobius"/>
    </source>
</evidence>
<dbReference type="Proteomes" id="UP000198755">
    <property type="component" value="Unassembled WGS sequence"/>
</dbReference>
<sequence>MLDKPFSRQRRPANQRRKPRRRYGLLICAVLGTAVVAGIIVNALTLQTSRHPAPLFAKAASLAPAREPAIAETAPAPVARIAPGASTPALTSEEKTTFDHQGADKVVNLHPRQAPAANAPAEEETGDPISTFLKAPPAKTGSAKPSGAKTSPAQTSPGKAAAATSPSASSAAPSKTILAAQRALVKLGFVLKPDGVAGLTTRQAIERYERDRGRPVHGALTPALSRQLSAESGVPIR</sequence>
<dbReference type="Pfam" id="PF01471">
    <property type="entry name" value="PG_binding_1"/>
    <property type="match status" value="1"/>
</dbReference>
<dbReference type="EMBL" id="FOSN01000004">
    <property type="protein sequence ID" value="SFK22587.1"/>
    <property type="molecule type" value="Genomic_DNA"/>
</dbReference>
<dbReference type="AlphaFoldDB" id="A0A1I3XSF0"/>
<evidence type="ECO:0000256" key="1">
    <source>
        <dbReference type="SAM" id="MobiDB-lite"/>
    </source>
</evidence>
<feature type="transmembrane region" description="Helical" evidence="2">
    <location>
        <begin position="21"/>
        <end position="44"/>
    </location>
</feature>
<dbReference type="STRING" id="1612308.SAMN05444581_10458"/>
<dbReference type="InterPro" id="IPR036365">
    <property type="entry name" value="PGBD-like_sf"/>
</dbReference>
<reference evidence="4 5" key="1">
    <citation type="submission" date="2016-10" db="EMBL/GenBank/DDBJ databases">
        <authorList>
            <person name="de Groot N.N."/>
        </authorList>
    </citation>
    <scope>NUCLEOTIDE SEQUENCE [LARGE SCALE GENOMIC DNA]</scope>
    <source>
        <strain evidence="4 5">NE2</strain>
    </source>
</reference>
<keyword evidence="2" id="KW-0472">Membrane</keyword>
<keyword evidence="5" id="KW-1185">Reference proteome</keyword>
<gene>
    <name evidence="4" type="ORF">SAMN05444581_10458</name>
</gene>
<evidence type="ECO:0000313" key="5">
    <source>
        <dbReference type="Proteomes" id="UP000198755"/>
    </source>
</evidence>
<organism evidence="4 5">
    <name type="scientific">Methylocapsa palsarum</name>
    <dbReference type="NCBI Taxonomy" id="1612308"/>
    <lineage>
        <taxon>Bacteria</taxon>
        <taxon>Pseudomonadati</taxon>
        <taxon>Pseudomonadota</taxon>
        <taxon>Alphaproteobacteria</taxon>
        <taxon>Hyphomicrobiales</taxon>
        <taxon>Beijerinckiaceae</taxon>
        <taxon>Methylocapsa</taxon>
    </lineage>
</organism>
<feature type="region of interest" description="Disordered" evidence="1">
    <location>
        <begin position="115"/>
        <end position="172"/>
    </location>
</feature>
<name>A0A1I3XSF0_9HYPH</name>
<dbReference type="Gene3D" id="1.10.101.10">
    <property type="entry name" value="PGBD-like superfamily/PGBD"/>
    <property type="match status" value="1"/>
</dbReference>
<protein>
    <submittedName>
        <fullName evidence="4">Putative peptidoglycan binding domain-containing protein</fullName>
    </submittedName>
</protein>
<dbReference type="SUPFAM" id="SSF47090">
    <property type="entry name" value="PGBD-like"/>
    <property type="match status" value="1"/>
</dbReference>
<keyword evidence="2" id="KW-0812">Transmembrane</keyword>
<proteinExistence type="predicted"/>
<dbReference type="InterPro" id="IPR036366">
    <property type="entry name" value="PGBDSf"/>
</dbReference>
<feature type="compositionally biased region" description="Low complexity" evidence="1">
    <location>
        <begin position="155"/>
        <end position="172"/>
    </location>
</feature>
<accession>A0A1I3XSF0</accession>
<keyword evidence="2" id="KW-1133">Transmembrane helix</keyword>
<evidence type="ECO:0000259" key="3">
    <source>
        <dbReference type="Pfam" id="PF01471"/>
    </source>
</evidence>
<evidence type="ECO:0000313" key="4">
    <source>
        <dbReference type="EMBL" id="SFK22587.1"/>
    </source>
</evidence>
<feature type="domain" description="Peptidoglycan binding-like" evidence="3">
    <location>
        <begin position="177"/>
        <end position="227"/>
    </location>
</feature>